<protein>
    <submittedName>
        <fullName evidence="2">T9SS sorting signal type C domain-containing protein</fullName>
    </submittedName>
</protein>
<sequence>MLIRKLLYTVTLTVFLGNFEFYGQQGKIDVTFNTLDDGSIGDGFDGPVQTLSLQSDQNLIVGGEYLNLNGISSPYFTRLKPDGTIDESFHTGSGFNGKVYATYIQPDGKIVVGGSFTSYNGINAGRLIRLNTDGSYDASFNTSIGATTGIIYDIALQSDGKIIICGSFTKYNNVTTNRIARILSTGALDTSFLIGSGTTSNINNTKVLADGKILLSGNFTSFNNTPHNRLVRLNNNGSIDSSFNIGTGFDDDVNAMEVQSDGKIILGGKFVTFNGNSANRIIRIMLDGTIDSSFFTGSGFNSGAVLACKIDSVGNIMLGGSFYGNYNGSNVNRVCFLDSTGFLKDEIDFGSGPATASVFALENDAEGAWYIGGSFSVFDGLNQGRLAKIDSEGEYDTSYLTSGIGFDNSVYSILSLENAKTMVFGNFKNFNGANASRIAKLLEDGSSDPEFNLGQAGANNLIKTAVLQPDGKIILGGNFTKYNETLINRIVRILPDGTEDASFNITSGCNSQVYALAIQPDGKIIVAGGFTKYNDVNVGRIIRLTSDGLRDTSFNPGLGADAIIESVLIQPDGKILLGGRFTTFDGILFPHLVRLNSNGSIDPTFTIGDGFDKNVYAIALQSDQKIIIGGSFLNFNKVPQKRILRLNPNGSLDNTFDSGSGFSKGDVRSILVQPDDRILVAGTFSGTYKNVSALRLVRLLKSGGLDNSFSATLNNKVFSISFSSEHKLLIGGDFNSVSGISKHRIARLKLCLESTIWNGASWSNGFPSGGKELFFKDDYAALTTANVCSCTIDEDKKVTLKSGNTLSIEFSYSGLGTLVLEDSANLYQSDDDIVNTGIIHLKRNSSPILKSDYVYWSSPVENQKLFDLSPSTISNRFLTYSPTIKNWKVESVTTIMQPAIGYIIQGPRDFSSVTRESYPATFKGIPHNGKIEVNLGPANSFNLIGNPYPSTLNADVFLKENSSKIKGTIYFWTHNTPITNNKYASDDYAVYNLLGGVGTRGALSSGVNEIIPDKTIGAGQAFFVASQNSGVIEFNDKMRMKERNTSFFKPAKGKDFEENDIKKRRIWLNLKNEEDLFKQILIGYIEGATNTYDISYDAESFSGNRYVNFYSISENKNLAIQGRIFPFEKTDSVILGYMSKIEGNFNLSIDHFDDDFSETNIYLEDKELKILHNLRDSPYIFKTEKGTFDKRFELKYVNNELKVDDFKSDSNIILVAVKDKQININASQESIKEIEIFDLTGKVLYKKTKINASHFSIQNLNCGNQILFIKVTLENGSRSTRKVIF</sequence>
<organism evidence="2 3">
    <name type="scientific">Flavobacterium resistens</name>
    <dbReference type="NCBI Taxonomy" id="443612"/>
    <lineage>
        <taxon>Bacteria</taxon>
        <taxon>Pseudomonadati</taxon>
        <taxon>Bacteroidota</taxon>
        <taxon>Flavobacteriia</taxon>
        <taxon>Flavobacteriales</taxon>
        <taxon>Flavobacteriaceae</taxon>
        <taxon>Flavobacterium</taxon>
    </lineage>
</organism>
<gene>
    <name evidence="2" type="ORF">GJU42_14410</name>
</gene>
<reference evidence="2 3" key="1">
    <citation type="submission" date="2019-11" db="EMBL/GenBank/DDBJ databases">
        <title>Flavobacterium resistens genome.</title>
        <authorList>
            <person name="Wilson V.M."/>
            <person name="Newman J.D."/>
        </authorList>
    </citation>
    <scope>NUCLEOTIDE SEQUENCE [LARGE SCALE GENOMIC DNA]</scope>
    <source>
        <strain evidence="2 3">DSM 19382</strain>
    </source>
</reference>
<dbReference type="NCBIfam" id="TIGR02608">
    <property type="entry name" value="delta_60_rpt"/>
    <property type="match status" value="9"/>
</dbReference>
<dbReference type="Proteomes" id="UP000468990">
    <property type="component" value="Unassembled WGS sequence"/>
</dbReference>
<dbReference type="Pfam" id="PF17164">
    <property type="entry name" value="DUF5122"/>
    <property type="match status" value="11"/>
</dbReference>
<dbReference type="NCBIfam" id="NF033708">
    <property type="entry name" value="T9SS_Cterm_ChiA"/>
    <property type="match status" value="1"/>
</dbReference>
<dbReference type="NCBIfam" id="TIGR04183">
    <property type="entry name" value="Por_Secre_tail"/>
    <property type="match status" value="1"/>
</dbReference>
<evidence type="ECO:0000313" key="3">
    <source>
        <dbReference type="Proteomes" id="UP000468990"/>
    </source>
</evidence>
<evidence type="ECO:0000256" key="1">
    <source>
        <dbReference type="ARBA" id="ARBA00022729"/>
    </source>
</evidence>
<dbReference type="PANTHER" id="PTHR42754">
    <property type="entry name" value="ENDOGLUCANASE"/>
    <property type="match status" value="1"/>
</dbReference>
<dbReference type="Gene3D" id="2.80.10.50">
    <property type="match status" value="6"/>
</dbReference>
<dbReference type="SUPFAM" id="SSF101898">
    <property type="entry name" value="NHL repeat"/>
    <property type="match status" value="1"/>
</dbReference>
<keyword evidence="1" id="KW-0732">Signal</keyword>
<dbReference type="EMBL" id="WKKG01000007">
    <property type="protein sequence ID" value="MRX69160.1"/>
    <property type="molecule type" value="Genomic_DNA"/>
</dbReference>
<proteinExistence type="predicted"/>
<keyword evidence="3" id="KW-1185">Reference proteome</keyword>
<dbReference type="PANTHER" id="PTHR42754:SF1">
    <property type="entry name" value="LIPOPROTEIN"/>
    <property type="match status" value="1"/>
</dbReference>
<comment type="caution">
    <text evidence="2">The sequence shown here is derived from an EMBL/GenBank/DDBJ whole genome shotgun (WGS) entry which is preliminary data.</text>
</comment>
<name>A0ABW9Q8N6_9FLAO</name>
<dbReference type="SUPFAM" id="SSF63829">
    <property type="entry name" value="Calcium-dependent phosphotriesterase"/>
    <property type="match status" value="1"/>
</dbReference>
<dbReference type="InterPro" id="IPR026444">
    <property type="entry name" value="Secre_tail"/>
</dbReference>
<evidence type="ECO:0000313" key="2">
    <source>
        <dbReference type="EMBL" id="MRX69160.1"/>
    </source>
</evidence>
<accession>A0ABW9Q8N6</accession>
<dbReference type="InterPro" id="IPR013431">
    <property type="entry name" value="Delta_60_rpt"/>
</dbReference>